<dbReference type="PROSITE" id="PS51371">
    <property type="entry name" value="CBS"/>
    <property type="match status" value="2"/>
</dbReference>
<dbReference type="PANTHER" id="PTHR22777:SF17">
    <property type="entry name" value="UPF0053 PROTEIN SLL0260"/>
    <property type="match status" value="1"/>
</dbReference>
<dbReference type="InterPro" id="IPR005170">
    <property type="entry name" value="Transptr-assoc_dom"/>
</dbReference>
<dbReference type="SMART" id="SM01091">
    <property type="entry name" value="CorC_HlyC"/>
    <property type="match status" value="1"/>
</dbReference>
<evidence type="ECO:0000259" key="11">
    <source>
        <dbReference type="PROSITE" id="PS51371"/>
    </source>
</evidence>
<dbReference type="InterPro" id="IPR016169">
    <property type="entry name" value="FAD-bd_PCMH_sub2"/>
</dbReference>
<dbReference type="GO" id="GO:0005886">
    <property type="term" value="C:plasma membrane"/>
    <property type="evidence" value="ECO:0007669"/>
    <property type="project" value="TreeGrafter"/>
</dbReference>
<dbReference type="InterPro" id="IPR002550">
    <property type="entry name" value="CNNM"/>
</dbReference>
<dbReference type="Pfam" id="PF01595">
    <property type="entry name" value="CNNM"/>
    <property type="match status" value="1"/>
</dbReference>
<keyword evidence="5 9" id="KW-1133">Transmembrane helix</keyword>
<keyword evidence="7 9" id="KW-0472">Membrane</keyword>
<keyword evidence="4" id="KW-0677">Repeat</keyword>
<accession>A0A939JUN4</accession>
<keyword evidence="3 9" id="KW-0812">Transmembrane</keyword>
<dbReference type="Pfam" id="PF00571">
    <property type="entry name" value="CBS"/>
    <property type="match status" value="2"/>
</dbReference>
<evidence type="ECO:0000256" key="9">
    <source>
        <dbReference type="PROSITE-ProRule" id="PRU01193"/>
    </source>
</evidence>
<evidence type="ECO:0000256" key="4">
    <source>
        <dbReference type="ARBA" id="ARBA00022737"/>
    </source>
</evidence>
<name>A0A939JUN4_9HYPH</name>
<dbReference type="CDD" id="cd04590">
    <property type="entry name" value="CBS_pair_CorC_HlyC_assoc"/>
    <property type="match status" value="1"/>
</dbReference>
<keyword evidence="14" id="KW-1185">Reference proteome</keyword>
<dbReference type="PANTHER" id="PTHR22777">
    <property type="entry name" value="HEMOLYSIN-RELATED"/>
    <property type="match status" value="1"/>
</dbReference>
<comment type="caution">
    <text evidence="13">The sequence shown here is derived from an EMBL/GenBank/DDBJ whole genome shotgun (WGS) entry which is preliminary data.</text>
</comment>
<feature type="domain" description="CNNM transmembrane" evidence="12">
    <location>
        <begin position="1"/>
        <end position="199"/>
    </location>
</feature>
<dbReference type="EMBL" id="JAFMPP010000001">
    <property type="protein sequence ID" value="MBO0661147.1"/>
    <property type="molecule type" value="Genomic_DNA"/>
</dbReference>
<evidence type="ECO:0000256" key="1">
    <source>
        <dbReference type="ARBA" id="ARBA00004141"/>
    </source>
</evidence>
<dbReference type="AlphaFoldDB" id="A0A939JUN4"/>
<dbReference type="InterPro" id="IPR046342">
    <property type="entry name" value="CBS_dom_sf"/>
</dbReference>
<evidence type="ECO:0000313" key="13">
    <source>
        <dbReference type="EMBL" id="MBO0661147.1"/>
    </source>
</evidence>
<feature type="transmembrane region" description="Helical" evidence="10">
    <location>
        <begin position="102"/>
        <end position="122"/>
    </location>
</feature>
<protein>
    <submittedName>
        <fullName evidence="13">HlyC/CorC family transporter</fullName>
    </submittedName>
</protein>
<dbReference type="GO" id="GO:0050660">
    <property type="term" value="F:flavin adenine dinucleotide binding"/>
    <property type="evidence" value="ECO:0007669"/>
    <property type="project" value="InterPro"/>
</dbReference>
<organism evidence="13 14">
    <name type="scientific">Jiella flava</name>
    <dbReference type="NCBI Taxonomy" id="2816857"/>
    <lineage>
        <taxon>Bacteria</taxon>
        <taxon>Pseudomonadati</taxon>
        <taxon>Pseudomonadota</taxon>
        <taxon>Alphaproteobacteria</taxon>
        <taxon>Hyphomicrobiales</taxon>
        <taxon>Aurantimonadaceae</taxon>
        <taxon>Jiella</taxon>
    </lineage>
</organism>
<dbReference type="InterPro" id="IPR036318">
    <property type="entry name" value="FAD-bd_PCMH-like_sf"/>
</dbReference>
<dbReference type="InterPro" id="IPR044751">
    <property type="entry name" value="Ion_transp-like_CBS"/>
</dbReference>
<dbReference type="FunFam" id="3.10.580.10:FF:000002">
    <property type="entry name" value="Magnesium/cobalt efflux protein CorC"/>
    <property type="match status" value="1"/>
</dbReference>
<dbReference type="SUPFAM" id="SSF54631">
    <property type="entry name" value="CBS-domain pair"/>
    <property type="match status" value="1"/>
</dbReference>
<keyword evidence="6 8" id="KW-0129">CBS domain</keyword>
<evidence type="ECO:0000313" key="14">
    <source>
        <dbReference type="Proteomes" id="UP000664122"/>
    </source>
</evidence>
<feature type="domain" description="CBS" evidence="11">
    <location>
        <begin position="282"/>
        <end position="338"/>
    </location>
</feature>
<dbReference type="SMART" id="SM00116">
    <property type="entry name" value="CBS"/>
    <property type="match status" value="2"/>
</dbReference>
<comment type="subcellular location">
    <subcellularLocation>
        <location evidence="1">Membrane</location>
        <topology evidence="1">Multi-pass membrane protein</topology>
    </subcellularLocation>
</comment>
<dbReference type="InterPro" id="IPR000644">
    <property type="entry name" value="CBS_dom"/>
</dbReference>
<evidence type="ECO:0000256" key="3">
    <source>
        <dbReference type="ARBA" id="ARBA00022692"/>
    </source>
</evidence>
<dbReference type="Proteomes" id="UP000664122">
    <property type="component" value="Unassembled WGS sequence"/>
</dbReference>
<evidence type="ECO:0000256" key="2">
    <source>
        <dbReference type="ARBA" id="ARBA00006446"/>
    </source>
</evidence>
<dbReference type="SUPFAM" id="SSF56176">
    <property type="entry name" value="FAD-binding/transporter-associated domain-like"/>
    <property type="match status" value="1"/>
</dbReference>
<evidence type="ECO:0000256" key="7">
    <source>
        <dbReference type="ARBA" id="ARBA00023136"/>
    </source>
</evidence>
<dbReference type="Gene3D" id="3.10.580.10">
    <property type="entry name" value="CBS-domain"/>
    <property type="match status" value="1"/>
</dbReference>
<evidence type="ECO:0000256" key="10">
    <source>
        <dbReference type="SAM" id="Phobius"/>
    </source>
</evidence>
<sequence length="441" mass="48495">MLLVNAAIVFALIVLNGFFAMSELAVVSARKSRLEQLIKERRRGARIALKLAESPTTFLSSVQIGITLVGIFAGAFGGSVFAAPLAAAMRDWPVVGPIAEDAAFFLVVLVITYFSLVIGELVPKRLALAKPEAVACFVAPIMRIVAMIGRPLVFILEVSTRTLAAVFGLSDDKDDAVTEEDVRAMIAEGTQTGVFKEKEREMLEGVISIADRNVRSIMVPRPDVDWLALRDGPQDAIAEIAKAGHSRFPIVDTEEDAVVGIVQTKDILERQHQTGDFAIADILREPLYVNEAMPILKLLERFRGHSIHMAIVLDEYGSFEGIATPQDILSAIAGSLPEGDEDEPKAFRRRDGSWLIDGSMAVEQLARQIEDFDVPQEREYETLAGLALEQFGHIPDTGERIQWSGFEIEVVDLDGRRIDKLLLRRLVPDELDKDDANLPAL</sequence>
<evidence type="ECO:0000259" key="12">
    <source>
        <dbReference type="PROSITE" id="PS51846"/>
    </source>
</evidence>
<dbReference type="RefSeq" id="WP_207255794.1">
    <property type="nucleotide sequence ID" value="NZ_JAFMPP010000001.1"/>
</dbReference>
<dbReference type="PROSITE" id="PS51846">
    <property type="entry name" value="CNNM"/>
    <property type="match status" value="1"/>
</dbReference>
<feature type="transmembrane region" description="Helical" evidence="10">
    <location>
        <begin position="58"/>
        <end position="82"/>
    </location>
</feature>
<proteinExistence type="inferred from homology"/>
<evidence type="ECO:0000256" key="6">
    <source>
        <dbReference type="ARBA" id="ARBA00023122"/>
    </source>
</evidence>
<feature type="transmembrane region" description="Helical" evidence="10">
    <location>
        <begin position="6"/>
        <end position="29"/>
    </location>
</feature>
<reference evidence="13" key="1">
    <citation type="submission" date="2021-03" db="EMBL/GenBank/DDBJ databases">
        <title>Whole genome sequence of Jiella sp. CQZ9-1.</title>
        <authorList>
            <person name="Tuo L."/>
        </authorList>
    </citation>
    <scope>NUCLEOTIDE SEQUENCE</scope>
    <source>
        <strain evidence="13">CQZ9-1</strain>
    </source>
</reference>
<feature type="domain" description="CBS" evidence="11">
    <location>
        <begin position="218"/>
        <end position="277"/>
    </location>
</feature>
<dbReference type="Pfam" id="PF03471">
    <property type="entry name" value="CorC_HlyC"/>
    <property type="match status" value="1"/>
</dbReference>
<feature type="transmembrane region" description="Helical" evidence="10">
    <location>
        <begin position="134"/>
        <end position="156"/>
    </location>
</feature>
<evidence type="ECO:0000256" key="8">
    <source>
        <dbReference type="PROSITE-ProRule" id="PRU00703"/>
    </source>
</evidence>
<dbReference type="Gene3D" id="3.30.465.10">
    <property type="match status" value="1"/>
</dbReference>
<gene>
    <name evidence="13" type="ORF">J1C48_01035</name>
</gene>
<comment type="similarity">
    <text evidence="2">Belongs to the UPF0053 family. Hemolysin C subfamily.</text>
</comment>
<evidence type="ECO:0000256" key="5">
    <source>
        <dbReference type="ARBA" id="ARBA00022989"/>
    </source>
</evidence>